<dbReference type="InterPro" id="IPR012810">
    <property type="entry name" value="TreS/a-amylase_N"/>
</dbReference>
<accession>A0A330L5Y9</accession>
<evidence type="ECO:0000313" key="10">
    <source>
        <dbReference type="Proteomes" id="UP000248168"/>
    </source>
</evidence>
<comment type="catalytic activity">
    <reaction evidence="1">
        <text>D-maltose = alpha,alpha-trehalose</text>
        <dbReference type="Rhea" id="RHEA:15145"/>
        <dbReference type="ChEBI" id="CHEBI:16551"/>
        <dbReference type="ChEBI" id="CHEBI:17306"/>
        <dbReference type="EC" id="5.4.99.16"/>
    </reaction>
</comment>
<proteinExistence type="inferred from homology"/>
<dbReference type="PANTHER" id="PTHR10357:SF219">
    <property type="entry name" value="MALTOSE ALPHA-D-GLUCOSYLTRANSFERASE"/>
    <property type="match status" value="1"/>
</dbReference>
<dbReference type="SUPFAM" id="SSF51011">
    <property type="entry name" value="Glycosyl hydrolase domain"/>
    <property type="match status" value="1"/>
</dbReference>
<evidence type="ECO:0000256" key="6">
    <source>
        <dbReference type="ARBA" id="ARBA00023235"/>
    </source>
</evidence>
<evidence type="ECO:0000256" key="7">
    <source>
        <dbReference type="ARBA" id="ARBA00031378"/>
    </source>
</evidence>
<protein>
    <recommendedName>
        <fullName evidence="3">maltose alpha-D-glucosyltransferase</fullName>
        <ecNumber evidence="3">5.4.99.16</ecNumber>
    </recommendedName>
    <alternativeName>
        <fullName evidence="7">Maltose alpha-D-glucosyltransferase</fullName>
    </alternativeName>
</protein>
<evidence type="ECO:0000256" key="3">
    <source>
        <dbReference type="ARBA" id="ARBA00012619"/>
    </source>
</evidence>
<dbReference type="Proteomes" id="UP000248168">
    <property type="component" value="Unassembled WGS sequence"/>
</dbReference>
<dbReference type="InterPro" id="IPR032091">
    <property type="entry name" value="Malt_amylase-like_C"/>
</dbReference>
<feature type="domain" description="Glycosyl hydrolase family 13 catalytic" evidence="8">
    <location>
        <begin position="16"/>
        <end position="414"/>
    </location>
</feature>
<keyword evidence="4" id="KW-0479">Metal-binding</keyword>
<name>A0A330L5Y9_9BACT</name>
<dbReference type="GO" id="GO:0046872">
    <property type="term" value="F:metal ion binding"/>
    <property type="evidence" value="ECO:0007669"/>
    <property type="project" value="UniProtKB-KW"/>
</dbReference>
<dbReference type="GO" id="GO:0047471">
    <property type="term" value="F:maltose alpha-D-glucosyltransferase activity"/>
    <property type="evidence" value="ECO:0007669"/>
    <property type="project" value="UniProtKB-EC"/>
</dbReference>
<dbReference type="InParanoid" id="A0A330L5Y9"/>
<keyword evidence="6 9" id="KW-0413">Isomerase</keyword>
<dbReference type="GO" id="GO:0005975">
    <property type="term" value="P:carbohydrate metabolic process"/>
    <property type="evidence" value="ECO:0007669"/>
    <property type="project" value="InterPro"/>
</dbReference>
<organism evidence="9 10">
    <name type="scientific">Nitrospira lenta</name>
    <dbReference type="NCBI Taxonomy" id="1436998"/>
    <lineage>
        <taxon>Bacteria</taxon>
        <taxon>Pseudomonadati</taxon>
        <taxon>Nitrospirota</taxon>
        <taxon>Nitrospiria</taxon>
        <taxon>Nitrospirales</taxon>
        <taxon>Nitrospiraceae</taxon>
        <taxon>Nitrospira</taxon>
    </lineage>
</organism>
<evidence type="ECO:0000259" key="8">
    <source>
        <dbReference type="SMART" id="SM00642"/>
    </source>
</evidence>
<dbReference type="EC" id="5.4.99.16" evidence="3"/>
<dbReference type="InterPro" id="IPR017853">
    <property type="entry name" value="GH"/>
</dbReference>
<evidence type="ECO:0000256" key="5">
    <source>
        <dbReference type="ARBA" id="ARBA00022837"/>
    </source>
</evidence>
<dbReference type="CDD" id="cd11334">
    <property type="entry name" value="AmyAc_TreS"/>
    <property type="match status" value="1"/>
</dbReference>
<evidence type="ECO:0000256" key="1">
    <source>
        <dbReference type="ARBA" id="ARBA00001595"/>
    </source>
</evidence>
<dbReference type="SUPFAM" id="SSF51445">
    <property type="entry name" value="(Trans)glycosidases"/>
    <property type="match status" value="1"/>
</dbReference>
<evidence type="ECO:0000256" key="4">
    <source>
        <dbReference type="ARBA" id="ARBA00022723"/>
    </source>
</evidence>
<sequence length="559" mass="65010">MPTTDPLWFKDAVFYELHVKAFSDGNADGIGDFQGLIQKLDYLEWLGVNCLWLLPFFPSPLRDDGYDVADYRNIFPDYGTMDEFRTFLDEAHRRGMRVIADLVLNHTSDQHAWFQDARSSPQSPKRDYYVWSDSDKKYDKARIIFIDTEKSNWTWDPVAKAYYWHRFFSHQPDLNYENPELRKAMLDVMSFWLEQGLDGFRCDAVPYLFEQEGTICENLPETHTYLKEVRKRIDESYQGRVLLAEANQWPADVRPYFGDGDEFHMAFHFPLMPRLFMGVGSEDWHPIVDMFTHTPAIPENCQWCLFLRNHDELTLEMCSGEERDYMYYAYARDPQMRRNIGIARRLAPLLENDRRKIELLNSLVFTLPGSPIVYYGDEIGMGDNVHLGDRNGVRTPMQWTDDRNGGFSKADPSKLYLPSISDSVYGYQAINVEAQRQSPHSLLHWMKRMICVRKQHPAFGRGTVEFLRPRNDKVLAYLREYGGETLLLVHNLAGSAQAVELDLGKYQGAVPIELFGDSRFPQVGTQPYVLSVAPYGFYWFRLHQAAGQDRSYGIEDSLI</sequence>
<dbReference type="Pfam" id="PF16657">
    <property type="entry name" value="Malt_amylase_C"/>
    <property type="match status" value="1"/>
</dbReference>
<dbReference type="OrthoDB" id="9805159at2"/>
<evidence type="ECO:0000313" key="9">
    <source>
        <dbReference type="EMBL" id="SPP65245.1"/>
    </source>
</evidence>
<reference evidence="10" key="1">
    <citation type="submission" date="2018-04" db="EMBL/GenBank/DDBJ databases">
        <authorList>
            <person name="Lucker S."/>
            <person name="Sakoula D."/>
        </authorList>
    </citation>
    <scope>NUCLEOTIDE SEQUENCE [LARGE SCALE GENOMIC DNA]</scope>
</reference>
<dbReference type="InterPro" id="IPR013780">
    <property type="entry name" value="Glyco_hydro_b"/>
</dbReference>
<evidence type="ECO:0000256" key="2">
    <source>
        <dbReference type="ARBA" id="ARBA00005496"/>
    </source>
</evidence>
<dbReference type="FunFam" id="3.20.20.80:FF:000055">
    <property type="entry name" value="Trehalose synthase"/>
    <property type="match status" value="1"/>
</dbReference>
<dbReference type="AlphaFoldDB" id="A0A330L5Y9"/>
<keyword evidence="10" id="KW-1185">Reference proteome</keyword>
<gene>
    <name evidence="9" type="primary">treS</name>
    <name evidence="9" type="ORF">NITLEN_30159</name>
</gene>
<dbReference type="InterPro" id="IPR006047">
    <property type="entry name" value="GH13_cat_dom"/>
</dbReference>
<dbReference type="PANTHER" id="PTHR10357">
    <property type="entry name" value="ALPHA-AMYLASE FAMILY MEMBER"/>
    <property type="match status" value="1"/>
</dbReference>
<dbReference type="NCBIfam" id="TIGR02456">
    <property type="entry name" value="treS_nterm"/>
    <property type="match status" value="1"/>
</dbReference>
<dbReference type="SMART" id="SM00642">
    <property type="entry name" value="Aamy"/>
    <property type="match status" value="1"/>
</dbReference>
<dbReference type="Gene3D" id="3.20.20.80">
    <property type="entry name" value="Glycosidases"/>
    <property type="match status" value="1"/>
</dbReference>
<keyword evidence="5" id="KW-0106">Calcium</keyword>
<dbReference type="Gene3D" id="3.90.400.10">
    <property type="entry name" value="Oligo-1,6-glucosidase, Domain 2"/>
    <property type="match status" value="1"/>
</dbReference>
<dbReference type="EMBL" id="OUNR01000016">
    <property type="protein sequence ID" value="SPP65245.1"/>
    <property type="molecule type" value="Genomic_DNA"/>
</dbReference>
<dbReference type="RefSeq" id="WP_121989557.1">
    <property type="nucleotide sequence ID" value="NZ_OUNR01000016.1"/>
</dbReference>
<dbReference type="Pfam" id="PF00128">
    <property type="entry name" value="Alpha-amylase"/>
    <property type="match status" value="2"/>
</dbReference>
<dbReference type="Gene3D" id="2.60.40.1180">
    <property type="entry name" value="Golgi alpha-mannosidase II"/>
    <property type="match status" value="1"/>
</dbReference>
<dbReference type="InterPro" id="IPR045857">
    <property type="entry name" value="O16G_dom_2"/>
</dbReference>
<comment type="similarity">
    <text evidence="2">Belongs to the glycosyl hydrolase 13 family. TreS subfamily.</text>
</comment>